<dbReference type="AlphaFoldDB" id="A0A6H9RXK4"/>
<accession>A0A6H9RXK4</accession>
<gene>
    <name evidence="1" type="ORF">F7R03_29795</name>
</gene>
<protein>
    <submittedName>
        <fullName evidence="1">Glycosyl transferase family 2</fullName>
    </submittedName>
</protein>
<reference evidence="1 2" key="1">
    <citation type="submission" date="2019-09" db="EMBL/GenBank/DDBJ databases">
        <title>Draft genome sequences of 48 bacterial type strains from the CCUG.</title>
        <authorList>
            <person name="Tunovic T."/>
            <person name="Pineiro-Iglesias B."/>
            <person name="Unosson C."/>
            <person name="Inganas E."/>
            <person name="Ohlen M."/>
            <person name="Cardew S."/>
            <person name="Jensie-Markopoulos S."/>
            <person name="Salva-Serra F."/>
            <person name="Jaen-Luchoro D."/>
            <person name="Karlsson R."/>
            <person name="Svensson-Stadler L."/>
            <person name="Chun J."/>
            <person name="Moore E."/>
        </authorList>
    </citation>
    <scope>NUCLEOTIDE SEQUENCE [LARGE SCALE GENOMIC DNA]</scope>
    <source>
        <strain evidence="1 2">CCUG 51524</strain>
    </source>
</reference>
<evidence type="ECO:0000313" key="2">
    <source>
        <dbReference type="Proteomes" id="UP000423257"/>
    </source>
</evidence>
<comment type="caution">
    <text evidence="1">The sequence shown here is derived from an EMBL/GenBank/DDBJ whole genome shotgun (WGS) entry which is preliminary data.</text>
</comment>
<organism evidence="1 2">
    <name type="scientific">Pseudomonas palleroniana</name>
    <dbReference type="NCBI Taxonomy" id="191390"/>
    <lineage>
        <taxon>Bacteria</taxon>
        <taxon>Pseudomonadati</taxon>
        <taxon>Pseudomonadota</taxon>
        <taxon>Gammaproteobacteria</taxon>
        <taxon>Pseudomonadales</taxon>
        <taxon>Pseudomonadaceae</taxon>
        <taxon>Pseudomonas</taxon>
    </lineage>
</organism>
<feature type="non-terminal residue" evidence="1">
    <location>
        <position position="183"/>
    </location>
</feature>
<proteinExistence type="predicted"/>
<keyword evidence="1" id="KW-0808">Transferase</keyword>
<dbReference type="Proteomes" id="UP000423257">
    <property type="component" value="Unassembled WGS sequence"/>
</dbReference>
<name>A0A6H9RXK4_9PSED</name>
<sequence>SGQRLHPERLGLQFKMVETATVELTWLKEMLAQRSGEPAPASGWVRYQSLGQPKEPGAPEWEEINVYSVIATRQGVIGSQVGTDIESYADLYAQWLTCRRFSPLRKQVLSRQIARWAYRPMIIPIIIDEQDNPYALGVTLQSIAAQAYACESVLLLSNGRQAVDNHVLRLGLQADWAQQLNGL</sequence>
<feature type="non-terminal residue" evidence="1">
    <location>
        <position position="1"/>
    </location>
</feature>
<dbReference type="GO" id="GO:0016740">
    <property type="term" value="F:transferase activity"/>
    <property type="evidence" value="ECO:0007669"/>
    <property type="project" value="UniProtKB-KW"/>
</dbReference>
<evidence type="ECO:0000313" key="1">
    <source>
        <dbReference type="EMBL" id="KAB0547539.1"/>
    </source>
</evidence>
<dbReference type="EMBL" id="VZPQ01000352">
    <property type="protein sequence ID" value="KAB0547539.1"/>
    <property type="molecule type" value="Genomic_DNA"/>
</dbReference>